<dbReference type="RefSeq" id="WP_314730415.1">
    <property type="nucleotide sequence ID" value="NZ_CAUTDC010000002.1"/>
</dbReference>
<dbReference type="AlphaFoldDB" id="A0A930DM18"/>
<keyword evidence="3 5" id="KW-1133">Transmembrane helix</keyword>
<comment type="caution">
    <text evidence="6">The sequence shown here is derived from an EMBL/GenBank/DDBJ whole genome shotgun (WGS) entry which is preliminary data.</text>
</comment>
<evidence type="ECO:0000313" key="7">
    <source>
        <dbReference type="Proteomes" id="UP000709351"/>
    </source>
</evidence>
<evidence type="ECO:0000313" key="6">
    <source>
        <dbReference type="EMBL" id="MBF1283388.1"/>
    </source>
</evidence>
<name>A0A930DM18_9FIRM</name>
<feature type="transmembrane region" description="Helical" evidence="5">
    <location>
        <begin position="121"/>
        <end position="142"/>
    </location>
</feature>
<protein>
    <submittedName>
        <fullName evidence="6">CvpA family protein</fullName>
    </submittedName>
</protein>
<sequence length="223" mass="25187">MGSSEIGVGIILLLSFIIFAVIGYKKGAVKKIFSVLSLFASIILAKLLYPFAIRAVVESAFLKGIFSKIWSAILPVKNNIVAIPKGINDFLPSQPEPTAPPLFGGLYETMGKWQDYFAQQIISFINGILFFIILYFLFRLLFKIVQQILEYIFKLPVLNFGNRMLGLCLGGIEWLFFIWVFLILFSLLPESFLSLWIVEGFSKEGSIAYFIKENNLIALIFMG</sequence>
<gene>
    <name evidence="6" type="ORF">HXM93_02480</name>
</gene>
<evidence type="ECO:0000256" key="1">
    <source>
        <dbReference type="ARBA" id="ARBA00004141"/>
    </source>
</evidence>
<feature type="transmembrane region" description="Helical" evidence="5">
    <location>
        <begin position="6"/>
        <end position="24"/>
    </location>
</feature>
<reference evidence="6" key="1">
    <citation type="submission" date="2020-04" db="EMBL/GenBank/DDBJ databases">
        <title>Deep metagenomics examines the oral microbiome during advanced dental caries in children, revealing novel taxa and co-occurrences with host molecules.</title>
        <authorList>
            <person name="Baker J.L."/>
            <person name="Morton J.T."/>
            <person name="Dinis M."/>
            <person name="Alvarez R."/>
            <person name="Tran N.C."/>
            <person name="Knight R."/>
            <person name="Edlund A."/>
        </authorList>
    </citation>
    <scope>NUCLEOTIDE SEQUENCE</scope>
    <source>
        <strain evidence="6">JCVI_24_bin.2</strain>
    </source>
</reference>
<accession>A0A930DM18</accession>
<comment type="subcellular location">
    <subcellularLocation>
        <location evidence="1">Membrane</location>
        <topology evidence="1">Multi-pass membrane protein</topology>
    </subcellularLocation>
</comment>
<evidence type="ECO:0000256" key="3">
    <source>
        <dbReference type="ARBA" id="ARBA00022989"/>
    </source>
</evidence>
<feature type="transmembrane region" description="Helical" evidence="5">
    <location>
        <begin position="163"/>
        <end position="188"/>
    </location>
</feature>
<proteinExistence type="predicted"/>
<keyword evidence="4 5" id="KW-0472">Membrane</keyword>
<dbReference type="Pfam" id="PF02674">
    <property type="entry name" value="Colicin_V"/>
    <property type="match status" value="1"/>
</dbReference>
<dbReference type="EMBL" id="JABZRD010000111">
    <property type="protein sequence ID" value="MBF1283388.1"/>
    <property type="molecule type" value="Genomic_DNA"/>
</dbReference>
<dbReference type="Proteomes" id="UP000709351">
    <property type="component" value="Unassembled WGS sequence"/>
</dbReference>
<feature type="transmembrane region" description="Helical" evidence="5">
    <location>
        <begin position="36"/>
        <end position="57"/>
    </location>
</feature>
<dbReference type="InterPro" id="IPR003825">
    <property type="entry name" value="Colicin-V_CvpA"/>
</dbReference>
<dbReference type="GO" id="GO:0016020">
    <property type="term" value="C:membrane"/>
    <property type="evidence" value="ECO:0007669"/>
    <property type="project" value="UniProtKB-SubCell"/>
</dbReference>
<evidence type="ECO:0000256" key="4">
    <source>
        <dbReference type="ARBA" id="ARBA00023136"/>
    </source>
</evidence>
<evidence type="ECO:0000256" key="5">
    <source>
        <dbReference type="SAM" id="Phobius"/>
    </source>
</evidence>
<dbReference type="GO" id="GO:0009403">
    <property type="term" value="P:toxin biosynthetic process"/>
    <property type="evidence" value="ECO:0007669"/>
    <property type="project" value="InterPro"/>
</dbReference>
<organism evidence="6 7">
    <name type="scientific">Oribacterium parvum</name>
    <dbReference type="NCBI Taxonomy" id="1501329"/>
    <lineage>
        <taxon>Bacteria</taxon>
        <taxon>Bacillati</taxon>
        <taxon>Bacillota</taxon>
        <taxon>Clostridia</taxon>
        <taxon>Lachnospirales</taxon>
        <taxon>Lachnospiraceae</taxon>
        <taxon>Oribacterium</taxon>
    </lineage>
</organism>
<evidence type="ECO:0000256" key="2">
    <source>
        <dbReference type="ARBA" id="ARBA00022692"/>
    </source>
</evidence>
<keyword evidence="2 5" id="KW-0812">Transmembrane</keyword>